<dbReference type="AlphaFoldDB" id="A0AAD7S242"/>
<sequence>MGDDEWMSRLRKFAASGVWPTEAGNRPALRQKRWYDLYWKPASGPSYSSTSIPATIMGMSPKPASATPSASVLCGLH</sequence>
<evidence type="ECO:0000313" key="1">
    <source>
        <dbReference type="EMBL" id="KAJ8393321.1"/>
    </source>
</evidence>
<proteinExistence type="predicted"/>
<evidence type="ECO:0000313" key="2">
    <source>
        <dbReference type="Proteomes" id="UP001221898"/>
    </source>
</evidence>
<dbReference type="Proteomes" id="UP001221898">
    <property type="component" value="Unassembled WGS sequence"/>
</dbReference>
<comment type="caution">
    <text evidence="1">The sequence shown here is derived from an EMBL/GenBank/DDBJ whole genome shotgun (WGS) entry which is preliminary data.</text>
</comment>
<accession>A0AAD7S242</accession>
<gene>
    <name evidence="1" type="ORF">AAFF_G00062220</name>
</gene>
<organism evidence="1 2">
    <name type="scientific">Aldrovandia affinis</name>
    <dbReference type="NCBI Taxonomy" id="143900"/>
    <lineage>
        <taxon>Eukaryota</taxon>
        <taxon>Metazoa</taxon>
        <taxon>Chordata</taxon>
        <taxon>Craniata</taxon>
        <taxon>Vertebrata</taxon>
        <taxon>Euteleostomi</taxon>
        <taxon>Actinopterygii</taxon>
        <taxon>Neopterygii</taxon>
        <taxon>Teleostei</taxon>
        <taxon>Notacanthiformes</taxon>
        <taxon>Halosauridae</taxon>
        <taxon>Aldrovandia</taxon>
    </lineage>
</organism>
<reference evidence="1" key="1">
    <citation type="journal article" date="2023" name="Science">
        <title>Genome structures resolve the early diversification of teleost fishes.</title>
        <authorList>
            <person name="Parey E."/>
            <person name="Louis A."/>
            <person name="Montfort J."/>
            <person name="Bouchez O."/>
            <person name="Roques C."/>
            <person name="Iampietro C."/>
            <person name="Lluch J."/>
            <person name="Castinel A."/>
            <person name="Donnadieu C."/>
            <person name="Desvignes T."/>
            <person name="Floi Bucao C."/>
            <person name="Jouanno E."/>
            <person name="Wen M."/>
            <person name="Mejri S."/>
            <person name="Dirks R."/>
            <person name="Jansen H."/>
            <person name="Henkel C."/>
            <person name="Chen W.J."/>
            <person name="Zahm M."/>
            <person name="Cabau C."/>
            <person name="Klopp C."/>
            <person name="Thompson A.W."/>
            <person name="Robinson-Rechavi M."/>
            <person name="Braasch I."/>
            <person name="Lecointre G."/>
            <person name="Bobe J."/>
            <person name="Postlethwait J.H."/>
            <person name="Berthelot C."/>
            <person name="Roest Crollius H."/>
            <person name="Guiguen Y."/>
        </authorList>
    </citation>
    <scope>NUCLEOTIDE SEQUENCE</scope>
    <source>
        <strain evidence="1">NC1722</strain>
    </source>
</reference>
<protein>
    <submittedName>
        <fullName evidence="1">Uncharacterized protein</fullName>
    </submittedName>
</protein>
<dbReference type="EMBL" id="JAINUG010000138">
    <property type="protein sequence ID" value="KAJ8393321.1"/>
    <property type="molecule type" value="Genomic_DNA"/>
</dbReference>
<keyword evidence="2" id="KW-1185">Reference proteome</keyword>
<name>A0AAD7S242_9TELE</name>